<accession>A0A0D3JZ22</accession>
<dbReference type="Proteomes" id="UP000013827">
    <property type="component" value="Unassembled WGS sequence"/>
</dbReference>
<organism evidence="1 2">
    <name type="scientific">Emiliania huxleyi (strain CCMP1516)</name>
    <dbReference type="NCBI Taxonomy" id="280463"/>
    <lineage>
        <taxon>Eukaryota</taxon>
        <taxon>Haptista</taxon>
        <taxon>Haptophyta</taxon>
        <taxon>Prymnesiophyceae</taxon>
        <taxon>Isochrysidales</taxon>
        <taxon>Noelaerhabdaceae</taxon>
        <taxon>Emiliania</taxon>
    </lineage>
</organism>
<dbReference type="RefSeq" id="XP_005781186.1">
    <property type="nucleotide sequence ID" value="XM_005781129.1"/>
</dbReference>
<protein>
    <submittedName>
        <fullName evidence="1">Uncharacterized protein</fullName>
    </submittedName>
</protein>
<dbReference type="PaxDb" id="2903-EOD28757"/>
<dbReference type="HOGENOM" id="CLU_2337973_0_0_1"/>
<reference evidence="1" key="2">
    <citation type="submission" date="2024-10" db="UniProtKB">
        <authorList>
            <consortium name="EnsemblProtists"/>
        </authorList>
    </citation>
    <scope>IDENTIFICATION</scope>
</reference>
<dbReference type="EnsemblProtists" id="EOD28757">
    <property type="protein sequence ID" value="EOD28757"/>
    <property type="gene ID" value="EMIHUDRAFT_234580"/>
</dbReference>
<sequence length="98" mass="10566">MFGRVGLRSTPVGLRRMGMRAPFWSYRTPVTPVSLALAKPDLPASSLIIAAAGTWSQQRAGEHFMGAIWFGYPETPLSAQAKAPTRKRGLAGVLTHTS</sequence>
<evidence type="ECO:0000313" key="1">
    <source>
        <dbReference type="EnsemblProtists" id="EOD28757"/>
    </source>
</evidence>
<reference evidence="2" key="1">
    <citation type="journal article" date="2013" name="Nature">
        <title>Pan genome of the phytoplankton Emiliania underpins its global distribution.</title>
        <authorList>
            <person name="Read B.A."/>
            <person name="Kegel J."/>
            <person name="Klute M.J."/>
            <person name="Kuo A."/>
            <person name="Lefebvre S.C."/>
            <person name="Maumus F."/>
            <person name="Mayer C."/>
            <person name="Miller J."/>
            <person name="Monier A."/>
            <person name="Salamov A."/>
            <person name="Young J."/>
            <person name="Aguilar M."/>
            <person name="Claverie J.M."/>
            <person name="Frickenhaus S."/>
            <person name="Gonzalez K."/>
            <person name="Herman E.K."/>
            <person name="Lin Y.C."/>
            <person name="Napier J."/>
            <person name="Ogata H."/>
            <person name="Sarno A.F."/>
            <person name="Shmutz J."/>
            <person name="Schroeder D."/>
            <person name="de Vargas C."/>
            <person name="Verret F."/>
            <person name="von Dassow P."/>
            <person name="Valentin K."/>
            <person name="Van de Peer Y."/>
            <person name="Wheeler G."/>
            <person name="Dacks J.B."/>
            <person name="Delwiche C.F."/>
            <person name="Dyhrman S.T."/>
            <person name="Glockner G."/>
            <person name="John U."/>
            <person name="Richards T."/>
            <person name="Worden A.Z."/>
            <person name="Zhang X."/>
            <person name="Grigoriev I.V."/>
            <person name="Allen A.E."/>
            <person name="Bidle K."/>
            <person name="Borodovsky M."/>
            <person name="Bowler C."/>
            <person name="Brownlee C."/>
            <person name="Cock J.M."/>
            <person name="Elias M."/>
            <person name="Gladyshev V.N."/>
            <person name="Groth M."/>
            <person name="Guda C."/>
            <person name="Hadaegh A."/>
            <person name="Iglesias-Rodriguez M.D."/>
            <person name="Jenkins J."/>
            <person name="Jones B.M."/>
            <person name="Lawson T."/>
            <person name="Leese F."/>
            <person name="Lindquist E."/>
            <person name="Lobanov A."/>
            <person name="Lomsadze A."/>
            <person name="Malik S.B."/>
            <person name="Marsh M.E."/>
            <person name="Mackinder L."/>
            <person name="Mock T."/>
            <person name="Mueller-Roeber B."/>
            <person name="Pagarete A."/>
            <person name="Parker M."/>
            <person name="Probert I."/>
            <person name="Quesneville H."/>
            <person name="Raines C."/>
            <person name="Rensing S.A."/>
            <person name="Riano-Pachon D.M."/>
            <person name="Richier S."/>
            <person name="Rokitta S."/>
            <person name="Shiraiwa Y."/>
            <person name="Soanes D.M."/>
            <person name="van der Giezen M."/>
            <person name="Wahlund T.M."/>
            <person name="Williams B."/>
            <person name="Wilson W."/>
            <person name="Wolfe G."/>
            <person name="Wurch L.L."/>
        </authorList>
    </citation>
    <scope>NUCLEOTIDE SEQUENCE</scope>
</reference>
<name>A0A0D3JZ22_EMIH1</name>
<dbReference type="KEGG" id="ehx:EMIHUDRAFT_234580"/>
<evidence type="ECO:0000313" key="2">
    <source>
        <dbReference type="Proteomes" id="UP000013827"/>
    </source>
</evidence>
<proteinExistence type="predicted"/>
<keyword evidence="2" id="KW-1185">Reference proteome</keyword>
<dbReference type="GeneID" id="17274302"/>
<dbReference type="AlphaFoldDB" id="A0A0D3JZ22"/>